<feature type="active site" description="Nucleophile" evidence="2">
    <location>
        <position position="405"/>
    </location>
</feature>
<dbReference type="Pfam" id="PF01019">
    <property type="entry name" value="G_glu_transpept"/>
    <property type="match status" value="1"/>
</dbReference>
<keyword evidence="1" id="KW-1199">Hemostasis impairing toxin</keyword>
<evidence type="ECO:0000256" key="1">
    <source>
        <dbReference type="ARBA" id="ARBA00084097"/>
    </source>
</evidence>
<feature type="binding site" evidence="3">
    <location>
        <position position="446"/>
    </location>
    <ligand>
        <name>L-glutamate</name>
        <dbReference type="ChEBI" id="CHEBI:29985"/>
    </ligand>
</feature>
<keyword evidence="4" id="KW-0732">Signal</keyword>
<evidence type="ECO:0000313" key="5">
    <source>
        <dbReference type="EMBL" id="MAA19065.1"/>
    </source>
</evidence>
<dbReference type="GO" id="GO:0036374">
    <property type="term" value="F:glutathione hydrolase activity"/>
    <property type="evidence" value="ECO:0007669"/>
    <property type="project" value="InterPro"/>
</dbReference>
<evidence type="ECO:0000256" key="3">
    <source>
        <dbReference type="PIRSR" id="PIRSR600101-2"/>
    </source>
</evidence>
<proteinExistence type="predicted"/>
<dbReference type="GO" id="GO:0005886">
    <property type="term" value="C:plasma membrane"/>
    <property type="evidence" value="ECO:0007669"/>
    <property type="project" value="TreeGrafter"/>
</dbReference>
<organism evidence="5">
    <name type="scientific">Rhipicephalus zambeziensis</name>
    <dbReference type="NCBI Taxonomy" id="60191"/>
    <lineage>
        <taxon>Eukaryota</taxon>
        <taxon>Metazoa</taxon>
        <taxon>Ecdysozoa</taxon>
        <taxon>Arthropoda</taxon>
        <taxon>Chelicerata</taxon>
        <taxon>Arachnida</taxon>
        <taxon>Acari</taxon>
        <taxon>Parasitiformes</taxon>
        <taxon>Ixodida</taxon>
        <taxon>Ixodoidea</taxon>
        <taxon>Ixodidae</taxon>
        <taxon>Rhipicephalinae</taxon>
        <taxon>Rhipicephalus</taxon>
        <taxon>Rhipicephalus</taxon>
    </lineage>
</organism>
<dbReference type="Gene3D" id="3.60.20.40">
    <property type="match status" value="1"/>
</dbReference>
<feature type="chain" id="PRO_5012465982" evidence="4">
    <location>
        <begin position="28"/>
        <end position="594"/>
    </location>
</feature>
<sequence>MAEWNVGKWPALAVSLLLTALAHKTLSTVTDSCEKQSFSCNDPGKNKSVNISNSELGNYTTWAISVDAAPCANVSRDIFAKGGQTVDAAIATLLCMGVVLPHSMGIGGGFIATVYSKNTSKTEVLMARETAPECAYRDMFVNRSVFARMWGGLAVAVPGELRGYEELHKHLNGSLPWKELFNESIRLAREGFRIGKHLAAAIQKGRQMKSALANETKKAFMNASGELLVEGDLLKQEDLAKTLEKIAEEGASYFYNGTLAEEIVEKVQNTGGIMTKEDLENYTVKWVEPVNVSLEGNLTMYSAPPPGSGPVLGFILGIMNQFLKKECLEDNVTTLHRFAESCKFGYAKRALLGDPDFVNCTEVVRNMTSTEFFMDAKNKINDSYTHQDPEYYGFVNETLLQDTGTAHAVFWGKDGVVISVSSTINGYFGSLVRTKSGVLLNNEMDDFSTPGKANMYKVQASKANYIKPGKRPMSSMAPMILVNGKGDVVLAIGGTGGSKITSGIAMVTMRTLWQEYNIKEAIDQPRIHHQLIPNNLMAEWFFPPEYVDELKQRGHNVTVLKESERFNVIMGVRSQCGRILANADFRKGGDVDGE</sequence>
<feature type="binding site" evidence="3">
    <location>
        <begin position="423"/>
        <end position="425"/>
    </location>
    <ligand>
        <name>L-glutamate</name>
        <dbReference type="ChEBI" id="CHEBI:29985"/>
    </ligand>
</feature>
<dbReference type="PANTHER" id="PTHR11686:SF9">
    <property type="entry name" value="RE13973P"/>
    <property type="match status" value="1"/>
</dbReference>
<dbReference type="EMBL" id="GFPF01007919">
    <property type="protein sequence ID" value="MAA19065.1"/>
    <property type="molecule type" value="Transcribed_RNA"/>
</dbReference>
<accession>A0A224YQ43</accession>
<dbReference type="InterPro" id="IPR043137">
    <property type="entry name" value="GGT_ssub_C"/>
</dbReference>
<dbReference type="FunFam" id="1.10.246.130:FF:000001">
    <property type="entry name" value="Gamma-glutamyltransferase 5 isoform 1"/>
    <property type="match status" value="1"/>
</dbReference>
<name>A0A224YQ43_9ACAR</name>
<keyword evidence="1" id="KW-0800">Toxin</keyword>
<protein>
    <submittedName>
        <fullName evidence="5">Gamma-glutamyltranspeptidase / glutathione hydrolase / leukotriene-C4 hydrolase</fullName>
    </submittedName>
</protein>
<dbReference type="PANTHER" id="PTHR11686">
    <property type="entry name" value="GAMMA GLUTAMYL TRANSPEPTIDASE"/>
    <property type="match status" value="1"/>
</dbReference>
<dbReference type="Gene3D" id="1.10.246.130">
    <property type="match status" value="1"/>
</dbReference>
<feature type="binding site" evidence="3">
    <location>
        <position position="128"/>
    </location>
    <ligand>
        <name>L-glutamate</name>
        <dbReference type="ChEBI" id="CHEBI:29985"/>
    </ligand>
</feature>
<dbReference type="InterPro" id="IPR000101">
    <property type="entry name" value="GGT_peptidase"/>
</dbReference>
<dbReference type="GO" id="GO:0006751">
    <property type="term" value="P:glutathione catabolic process"/>
    <property type="evidence" value="ECO:0007669"/>
    <property type="project" value="InterPro"/>
</dbReference>
<dbReference type="PRINTS" id="PR01210">
    <property type="entry name" value="GGTRANSPTASE"/>
</dbReference>
<dbReference type="InterPro" id="IPR043138">
    <property type="entry name" value="GGT_lsub"/>
</dbReference>
<keyword evidence="1" id="KW-1202">Platelet aggregation activating toxin</keyword>
<reference evidence="5" key="1">
    <citation type="journal article" date="2017" name="Parasit. Vectors">
        <title>Sialotranscriptomics of Rhipicephalus zambeziensis reveals intricate expression profiles of secretory proteins and suggests tight temporal transcriptional regulation during blood-feeding.</title>
        <authorList>
            <person name="de Castro M.H."/>
            <person name="de Klerk D."/>
            <person name="Pienaar R."/>
            <person name="Rees D.J.G."/>
            <person name="Mans B.J."/>
        </authorList>
    </citation>
    <scope>NUCLEOTIDE SEQUENCE</scope>
    <source>
        <tissue evidence="5">Salivary glands</tissue>
    </source>
</reference>
<feature type="binding site" evidence="3">
    <location>
        <position position="497"/>
    </location>
    <ligand>
        <name>L-glutamate</name>
        <dbReference type="ChEBI" id="CHEBI:29985"/>
    </ligand>
</feature>
<feature type="signal peptide" evidence="4">
    <location>
        <begin position="1"/>
        <end position="27"/>
    </location>
</feature>
<dbReference type="InterPro" id="IPR029055">
    <property type="entry name" value="Ntn_hydrolases_N"/>
</dbReference>
<dbReference type="AlphaFoldDB" id="A0A224YQ43"/>
<feature type="binding site" evidence="3">
    <location>
        <begin position="474"/>
        <end position="475"/>
    </location>
    <ligand>
        <name>L-glutamate</name>
        <dbReference type="ChEBI" id="CHEBI:29985"/>
    </ligand>
</feature>
<keyword evidence="5" id="KW-0378">Hydrolase</keyword>
<evidence type="ECO:0000256" key="4">
    <source>
        <dbReference type="SAM" id="SignalP"/>
    </source>
</evidence>
<dbReference type="SUPFAM" id="SSF56235">
    <property type="entry name" value="N-terminal nucleophile aminohydrolases (Ntn hydrolases)"/>
    <property type="match status" value="1"/>
</dbReference>
<dbReference type="NCBIfam" id="TIGR00066">
    <property type="entry name" value="g_glut_trans"/>
    <property type="match status" value="1"/>
</dbReference>
<dbReference type="FunFam" id="3.60.20.40:FF:000001">
    <property type="entry name" value="Gamma-glutamyltranspeptidase 1"/>
    <property type="match status" value="1"/>
</dbReference>
<evidence type="ECO:0000256" key="2">
    <source>
        <dbReference type="PIRSR" id="PIRSR600101-1"/>
    </source>
</evidence>